<protein>
    <recommendedName>
        <fullName evidence="5">Cnidarian restricted protein</fullName>
    </recommendedName>
</protein>
<feature type="compositionally biased region" description="Basic residues" evidence="1">
    <location>
        <begin position="263"/>
        <end position="272"/>
    </location>
</feature>
<dbReference type="GeneID" id="136803787"/>
<name>A0A7M5XEM2_9CNID</name>
<dbReference type="Proteomes" id="UP000594262">
    <property type="component" value="Unplaced"/>
</dbReference>
<keyword evidence="4" id="KW-1185">Reference proteome</keyword>
<feature type="compositionally biased region" description="Basic and acidic residues" evidence="1">
    <location>
        <begin position="195"/>
        <end position="217"/>
    </location>
</feature>
<feature type="compositionally biased region" description="Basic and acidic residues" evidence="1">
    <location>
        <begin position="240"/>
        <end position="253"/>
    </location>
</feature>
<dbReference type="AlphaFoldDB" id="A0A7M5XEM2"/>
<organism evidence="3 4">
    <name type="scientific">Clytia hemisphaerica</name>
    <dbReference type="NCBI Taxonomy" id="252671"/>
    <lineage>
        <taxon>Eukaryota</taxon>
        <taxon>Metazoa</taxon>
        <taxon>Cnidaria</taxon>
        <taxon>Hydrozoa</taxon>
        <taxon>Hydroidolina</taxon>
        <taxon>Leptothecata</taxon>
        <taxon>Obeliida</taxon>
        <taxon>Clytiidae</taxon>
        <taxon>Clytia</taxon>
    </lineage>
</organism>
<dbReference type="EnsemblMetazoa" id="CLYHEMT022231.1">
    <property type="protein sequence ID" value="CLYHEMP022231.1"/>
    <property type="gene ID" value="CLYHEMG022231"/>
</dbReference>
<feature type="region of interest" description="Disordered" evidence="1">
    <location>
        <begin position="157"/>
        <end position="314"/>
    </location>
</feature>
<evidence type="ECO:0000313" key="3">
    <source>
        <dbReference type="EnsemblMetazoa" id="CLYHEMP022231.1"/>
    </source>
</evidence>
<feature type="signal peptide" evidence="2">
    <location>
        <begin position="1"/>
        <end position="22"/>
    </location>
</feature>
<keyword evidence="2" id="KW-0732">Signal</keyword>
<feature type="chain" id="PRO_5029817806" description="Cnidarian restricted protein" evidence="2">
    <location>
        <begin position="23"/>
        <end position="349"/>
    </location>
</feature>
<feature type="compositionally biased region" description="Basic and acidic residues" evidence="1">
    <location>
        <begin position="282"/>
        <end position="292"/>
    </location>
</feature>
<evidence type="ECO:0000313" key="4">
    <source>
        <dbReference type="Proteomes" id="UP000594262"/>
    </source>
</evidence>
<evidence type="ECO:0000256" key="2">
    <source>
        <dbReference type="SAM" id="SignalP"/>
    </source>
</evidence>
<dbReference type="RefSeq" id="XP_066916614.1">
    <property type="nucleotide sequence ID" value="XM_067060513.1"/>
</dbReference>
<feature type="compositionally biased region" description="Polar residues" evidence="1">
    <location>
        <begin position="158"/>
        <end position="181"/>
    </location>
</feature>
<evidence type="ECO:0008006" key="5">
    <source>
        <dbReference type="Google" id="ProtNLM"/>
    </source>
</evidence>
<proteinExistence type="predicted"/>
<reference evidence="3" key="1">
    <citation type="submission" date="2021-01" db="UniProtKB">
        <authorList>
            <consortium name="EnsemblMetazoa"/>
        </authorList>
    </citation>
    <scope>IDENTIFICATION</scope>
</reference>
<sequence>MLRFNIVSLLLVFVVVIHHVNALLGGRGRGRLFGIHGYINDDTQLPSWLAEHHRRMAQREMELEQEKIEESIGVLLEQGEFYESRGHGKLFGVEEGEDNSLIVSIAGADQDENLDKKSSIVGKDTSKSTDVENKPLISGTENSTRLEIGTLEIGKLADTSNSDDNYKNLTGTDDKGMTSTFGEKLTTESGALPDGVKEHGNDKHLENNQDDQRKFPKETNSIISDRGMKSLINEKINPITDEKKSKNSYDKLDNGPMKSSSPTHKKNVKKYKANVSTSPQPPKEKKPIDRNSSKLTNDVGGLQGTKKVEKSKPRMVKLRGRGKLFGILGIRIKEVEWSKYKFRRGRRLP</sequence>
<evidence type="ECO:0000256" key="1">
    <source>
        <dbReference type="SAM" id="MobiDB-lite"/>
    </source>
</evidence>
<accession>A0A7M5XEM2</accession>